<organism evidence="3 4">
    <name type="scientific">Paralimibaculum aggregatum</name>
    <dbReference type="NCBI Taxonomy" id="3036245"/>
    <lineage>
        <taxon>Bacteria</taxon>
        <taxon>Pseudomonadati</taxon>
        <taxon>Pseudomonadota</taxon>
        <taxon>Alphaproteobacteria</taxon>
        <taxon>Rhodobacterales</taxon>
        <taxon>Paracoccaceae</taxon>
        <taxon>Paralimibaculum</taxon>
    </lineage>
</organism>
<dbReference type="CDD" id="cd00299">
    <property type="entry name" value="GST_C_family"/>
    <property type="match status" value="1"/>
</dbReference>
<dbReference type="SUPFAM" id="SSF47616">
    <property type="entry name" value="GST C-terminal domain-like"/>
    <property type="match status" value="1"/>
</dbReference>
<dbReference type="Proteomes" id="UP001239909">
    <property type="component" value="Unassembled WGS sequence"/>
</dbReference>
<dbReference type="InterPro" id="IPR036282">
    <property type="entry name" value="Glutathione-S-Trfase_C_sf"/>
</dbReference>
<proteinExistence type="predicted"/>
<feature type="domain" description="GST N-terminal" evidence="1">
    <location>
        <begin position="1"/>
        <end position="79"/>
    </location>
</feature>
<keyword evidence="4" id="KW-1185">Reference proteome</keyword>
<evidence type="ECO:0000259" key="2">
    <source>
        <dbReference type="PROSITE" id="PS50405"/>
    </source>
</evidence>
<dbReference type="SFLD" id="SFLDS00019">
    <property type="entry name" value="Glutathione_Transferase_(cytos"/>
    <property type="match status" value="1"/>
</dbReference>
<dbReference type="InterPro" id="IPR040079">
    <property type="entry name" value="Glutathione_S-Trfase"/>
</dbReference>
<name>A0ABQ6LNY1_9RHOB</name>
<dbReference type="PANTHER" id="PTHR43968:SF6">
    <property type="entry name" value="GLUTATHIONE S-TRANSFERASE OMEGA"/>
    <property type="match status" value="1"/>
</dbReference>
<gene>
    <name evidence="3" type="ORF">LNKW23_41470</name>
</gene>
<dbReference type="PROSITE" id="PS50404">
    <property type="entry name" value="GST_NTER"/>
    <property type="match status" value="1"/>
</dbReference>
<dbReference type="Gene3D" id="1.20.1050.10">
    <property type="match status" value="1"/>
</dbReference>
<dbReference type="InterPro" id="IPR036249">
    <property type="entry name" value="Thioredoxin-like_sf"/>
</dbReference>
<dbReference type="RefSeq" id="WP_285674110.1">
    <property type="nucleotide sequence ID" value="NZ_BSYI01000046.1"/>
</dbReference>
<dbReference type="Pfam" id="PF00043">
    <property type="entry name" value="GST_C"/>
    <property type="match status" value="1"/>
</dbReference>
<dbReference type="Pfam" id="PF13417">
    <property type="entry name" value="GST_N_3"/>
    <property type="match status" value="1"/>
</dbReference>
<dbReference type="SFLD" id="SFLDG00358">
    <property type="entry name" value="Main_(cytGST)"/>
    <property type="match status" value="1"/>
</dbReference>
<accession>A0ABQ6LNY1</accession>
<evidence type="ECO:0000259" key="1">
    <source>
        <dbReference type="PROSITE" id="PS50404"/>
    </source>
</evidence>
<dbReference type="InterPro" id="IPR010987">
    <property type="entry name" value="Glutathione-S-Trfase_C-like"/>
</dbReference>
<evidence type="ECO:0000313" key="3">
    <source>
        <dbReference type="EMBL" id="GMG84931.1"/>
    </source>
</evidence>
<dbReference type="EMBL" id="BSYI01000046">
    <property type="protein sequence ID" value="GMG84931.1"/>
    <property type="molecule type" value="Genomic_DNA"/>
</dbReference>
<feature type="domain" description="GST C-terminal" evidence="2">
    <location>
        <begin position="84"/>
        <end position="216"/>
    </location>
</feature>
<evidence type="ECO:0000313" key="4">
    <source>
        <dbReference type="Proteomes" id="UP001239909"/>
    </source>
</evidence>
<dbReference type="Gene3D" id="3.40.30.10">
    <property type="entry name" value="Glutaredoxin"/>
    <property type="match status" value="1"/>
</dbReference>
<protein>
    <submittedName>
        <fullName evidence="3">Glutathione S-transferase family protein</fullName>
    </submittedName>
</protein>
<sequence length="223" mass="25707">MHRLYHLPLSPACRKVRLALAEKKIEVELIEERPWERRLDFLRLNPAGRVPVLITDKGQTLAGANAITEFLEETVPEPPLLPKDPFQRAETRRLVDWFDDKFNREVTENLLYERVTKRLARQGYPDGACLKAGSQNIRVHLDYVTYLLEGHNWLAGPKMTLADIAAAAHLSCLDYLGDVPWEEYPAVRDYYAVMKSRPFFRSLLADHLPGFPRPPAHYADLDF</sequence>
<dbReference type="InterPro" id="IPR004046">
    <property type="entry name" value="GST_C"/>
</dbReference>
<comment type="caution">
    <text evidence="3">The sequence shown here is derived from an EMBL/GenBank/DDBJ whole genome shotgun (WGS) entry which is preliminary data.</text>
</comment>
<dbReference type="InterPro" id="IPR004045">
    <property type="entry name" value="Glutathione_S-Trfase_N"/>
</dbReference>
<dbReference type="PROSITE" id="PS50405">
    <property type="entry name" value="GST_CTER"/>
    <property type="match status" value="1"/>
</dbReference>
<dbReference type="SUPFAM" id="SSF52833">
    <property type="entry name" value="Thioredoxin-like"/>
    <property type="match status" value="1"/>
</dbReference>
<dbReference type="InterPro" id="IPR050983">
    <property type="entry name" value="GST_Omega/HSP26"/>
</dbReference>
<dbReference type="PANTHER" id="PTHR43968">
    <property type="match status" value="1"/>
</dbReference>
<dbReference type="CDD" id="cd00570">
    <property type="entry name" value="GST_N_family"/>
    <property type="match status" value="1"/>
</dbReference>
<reference evidence="3 4" key="1">
    <citation type="submission" date="2023-04" db="EMBL/GenBank/DDBJ databases">
        <title>Marinoamorphus aggregata gen. nov., sp. Nov., isolate from tissue of brittle star Ophioplocus japonicus.</title>
        <authorList>
            <person name="Kawano K."/>
            <person name="Sawayama S."/>
            <person name="Nakagawa S."/>
        </authorList>
    </citation>
    <scope>NUCLEOTIDE SEQUENCE [LARGE SCALE GENOMIC DNA]</scope>
    <source>
        <strain evidence="3 4">NKW23</strain>
    </source>
</reference>